<dbReference type="EMBL" id="CM047943">
    <property type="protein sequence ID" value="KAI9899954.1"/>
    <property type="molecule type" value="Genomic_DNA"/>
</dbReference>
<accession>A0ACC0V0M2</accession>
<sequence>MTQVRASPASAGVTFAVRIQPFQLFPELDAPGAQSRYLYERNPAGSDARRASEEQLQSLAAELGLPPLRLNDGEAGGTFHAHRLIQHFQAARGEEAARRLADALFRKHLCEGRRPAADDVLAEACAEAGIDAGEAAAAVRDNEMGAERCRREIRAAGADIEVVPVVVVEGRRRDITLRGAKGVEQYVAALETVIKEST</sequence>
<proteinExistence type="predicted"/>
<evidence type="ECO:0000313" key="2">
    <source>
        <dbReference type="Proteomes" id="UP001163324"/>
    </source>
</evidence>
<reference evidence="1" key="1">
    <citation type="submission" date="2022-10" db="EMBL/GenBank/DDBJ databases">
        <title>Complete Genome of Trichothecium roseum strain YXFP-22015, a Plant Pathogen Isolated from Citrus.</title>
        <authorList>
            <person name="Wang Y."/>
            <person name="Zhu L."/>
        </authorList>
    </citation>
    <scope>NUCLEOTIDE SEQUENCE</scope>
    <source>
        <strain evidence="1">YXFP-22015</strain>
    </source>
</reference>
<protein>
    <submittedName>
        <fullName evidence="1">Uncharacterized protein</fullName>
    </submittedName>
</protein>
<comment type="caution">
    <text evidence="1">The sequence shown here is derived from an EMBL/GenBank/DDBJ whole genome shotgun (WGS) entry which is preliminary data.</text>
</comment>
<name>A0ACC0V0M2_9HYPO</name>
<gene>
    <name evidence="1" type="ORF">N3K66_004216</name>
</gene>
<organism evidence="1 2">
    <name type="scientific">Trichothecium roseum</name>
    <dbReference type="NCBI Taxonomy" id="47278"/>
    <lineage>
        <taxon>Eukaryota</taxon>
        <taxon>Fungi</taxon>
        <taxon>Dikarya</taxon>
        <taxon>Ascomycota</taxon>
        <taxon>Pezizomycotina</taxon>
        <taxon>Sordariomycetes</taxon>
        <taxon>Hypocreomycetidae</taxon>
        <taxon>Hypocreales</taxon>
        <taxon>Hypocreales incertae sedis</taxon>
        <taxon>Trichothecium</taxon>
    </lineage>
</organism>
<dbReference type="Proteomes" id="UP001163324">
    <property type="component" value="Chromosome 4"/>
</dbReference>
<evidence type="ECO:0000313" key="1">
    <source>
        <dbReference type="EMBL" id="KAI9899954.1"/>
    </source>
</evidence>
<keyword evidence="2" id="KW-1185">Reference proteome</keyword>